<organism evidence="2 3">
    <name type="scientific">Bradyrhizobium denitrificans</name>
    <dbReference type="NCBI Taxonomy" id="2734912"/>
    <lineage>
        <taxon>Bacteria</taxon>
        <taxon>Pseudomonadati</taxon>
        <taxon>Pseudomonadota</taxon>
        <taxon>Alphaproteobacteria</taxon>
        <taxon>Hyphomicrobiales</taxon>
        <taxon>Nitrobacteraceae</taxon>
        <taxon>Bradyrhizobium</taxon>
    </lineage>
</organism>
<proteinExistence type="predicted"/>
<accession>A0ABS5G745</accession>
<dbReference type="Pfam" id="PF01636">
    <property type="entry name" value="APH"/>
    <property type="match status" value="1"/>
</dbReference>
<protein>
    <submittedName>
        <fullName evidence="2">Aminoglycoside phosphotransferase family protein</fullName>
    </submittedName>
</protein>
<reference evidence="3" key="1">
    <citation type="journal article" date="2021" name="ISME J.">
        <title>Evolutionary origin and ecological implication of a unique nif island in free-living Bradyrhizobium lineages.</title>
        <authorList>
            <person name="Tao J."/>
        </authorList>
    </citation>
    <scope>NUCLEOTIDE SEQUENCE [LARGE SCALE GENOMIC DNA]</scope>
    <source>
        <strain evidence="3">SZCCT0094</strain>
    </source>
</reference>
<sequence>MTAAEAGADTDAALLALAQRLAAQAGKATPTALTRLAGGRNNQVFRVDTEAGPLVLKRYFTDARDSRDRLGAEWSFISHAWSRGVRVVPEPMACDRAVQAGLYSFVEGRKLTAAELAPAHVDAAIDFVLAVNAPPRPTLAPGSEACFSLAEHIATVERRVARLATLDADVPHVSEARQFVATRLQPAWAEVKATILRGAAAEGLALDAAIPADQVCLSPSDFGFHNALIDDQGKLTFLDFEYAGRDDPAKLVSDFFCQPEVPVPLAAHEHFIDQLADGLGLDAASVARCRLLLDAYQVKWTCIILNDFLPLGAVRRAFADTGAWAQRCAVQLAKAEAQLGLIGATSD</sequence>
<dbReference type="SUPFAM" id="SSF56112">
    <property type="entry name" value="Protein kinase-like (PK-like)"/>
    <property type="match status" value="1"/>
</dbReference>
<evidence type="ECO:0000313" key="3">
    <source>
        <dbReference type="Proteomes" id="UP001314635"/>
    </source>
</evidence>
<dbReference type="RefSeq" id="WP_172241109.1">
    <property type="nucleotide sequence ID" value="NZ_JABFDP010000030.1"/>
</dbReference>
<gene>
    <name evidence="2" type="ORF">JQ619_15100</name>
</gene>
<dbReference type="InterPro" id="IPR011009">
    <property type="entry name" value="Kinase-like_dom_sf"/>
</dbReference>
<dbReference type="EMBL" id="JAFCLK010000013">
    <property type="protein sequence ID" value="MBR1137099.1"/>
    <property type="molecule type" value="Genomic_DNA"/>
</dbReference>
<feature type="domain" description="Aminoglycoside phosphotransferase" evidence="1">
    <location>
        <begin position="33"/>
        <end position="249"/>
    </location>
</feature>
<evidence type="ECO:0000259" key="1">
    <source>
        <dbReference type="Pfam" id="PF01636"/>
    </source>
</evidence>
<name>A0ABS5G745_9BRAD</name>
<evidence type="ECO:0000313" key="2">
    <source>
        <dbReference type="EMBL" id="MBR1137099.1"/>
    </source>
</evidence>
<dbReference type="InterPro" id="IPR002575">
    <property type="entry name" value="Aminoglycoside_PTrfase"/>
</dbReference>
<keyword evidence="3" id="KW-1185">Reference proteome</keyword>
<comment type="caution">
    <text evidence="2">The sequence shown here is derived from an EMBL/GenBank/DDBJ whole genome shotgun (WGS) entry which is preliminary data.</text>
</comment>
<dbReference type="Proteomes" id="UP001314635">
    <property type="component" value="Unassembled WGS sequence"/>
</dbReference>